<gene>
    <name evidence="2" type="ORF">GCM10020369_15330</name>
</gene>
<dbReference type="InterPro" id="IPR043762">
    <property type="entry name" value="DUF5708"/>
</dbReference>
<reference evidence="3" key="1">
    <citation type="journal article" date="2019" name="Int. J. Syst. Evol. Microbiol.">
        <title>The Global Catalogue of Microorganisms (GCM) 10K type strain sequencing project: providing services to taxonomists for standard genome sequencing and annotation.</title>
        <authorList>
            <consortium name="The Broad Institute Genomics Platform"/>
            <consortium name="The Broad Institute Genome Sequencing Center for Infectious Disease"/>
            <person name="Wu L."/>
            <person name="Ma J."/>
        </authorList>
    </citation>
    <scope>NUCLEOTIDE SEQUENCE [LARGE SCALE GENOMIC DNA]</scope>
    <source>
        <strain evidence="3">JCM 9458</strain>
    </source>
</reference>
<organism evidence="2 3">
    <name type="scientific">Cryptosporangium minutisporangium</name>
    <dbReference type="NCBI Taxonomy" id="113569"/>
    <lineage>
        <taxon>Bacteria</taxon>
        <taxon>Bacillati</taxon>
        <taxon>Actinomycetota</taxon>
        <taxon>Actinomycetes</taxon>
        <taxon>Cryptosporangiales</taxon>
        <taxon>Cryptosporangiaceae</taxon>
        <taxon>Cryptosporangium</taxon>
    </lineage>
</organism>
<protein>
    <submittedName>
        <fullName evidence="2">Uncharacterized protein</fullName>
    </submittedName>
</protein>
<name>A0ABP6STM1_9ACTN</name>
<keyword evidence="3" id="KW-1185">Reference proteome</keyword>
<keyword evidence="1" id="KW-0472">Membrane</keyword>
<comment type="caution">
    <text evidence="2">The sequence shown here is derived from an EMBL/GenBank/DDBJ whole genome shotgun (WGS) entry which is preliminary data.</text>
</comment>
<evidence type="ECO:0000313" key="3">
    <source>
        <dbReference type="Proteomes" id="UP001501676"/>
    </source>
</evidence>
<feature type="transmembrane region" description="Helical" evidence="1">
    <location>
        <begin position="49"/>
        <end position="67"/>
    </location>
</feature>
<dbReference type="Pfam" id="PF18969">
    <property type="entry name" value="DUF5708"/>
    <property type="match status" value="1"/>
</dbReference>
<feature type="transmembrane region" description="Helical" evidence="1">
    <location>
        <begin position="20"/>
        <end position="37"/>
    </location>
</feature>
<proteinExistence type="predicted"/>
<dbReference type="Proteomes" id="UP001501676">
    <property type="component" value="Unassembled WGS sequence"/>
</dbReference>
<dbReference type="EMBL" id="BAAAYN010000009">
    <property type="protein sequence ID" value="GAA3384689.1"/>
    <property type="molecule type" value="Genomic_DNA"/>
</dbReference>
<evidence type="ECO:0000313" key="2">
    <source>
        <dbReference type="EMBL" id="GAA3384689.1"/>
    </source>
</evidence>
<sequence length="76" mass="8260">MDAQKHSGLRNALLTEKKTLISGLATFAVGLVLWLFGSDNHVVLFTPSKLGIILMVIGGLETLWALFKAGRRRPVA</sequence>
<keyword evidence="1" id="KW-0812">Transmembrane</keyword>
<evidence type="ECO:0000256" key="1">
    <source>
        <dbReference type="SAM" id="Phobius"/>
    </source>
</evidence>
<keyword evidence="1" id="KW-1133">Transmembrane helix</keyword>
<dbReference type="RefSeq" id="WP_345727290.1">
    <property type="nucleotide sequence ID" value="NZ_BAAAYN010000009.1"/>
</dbReference>
<accession>A0ABP6STM1</accession>